<dbReference type="AlphaFoldDB" id="A0A1J8RGF9"/>
<sequence length="411" mass="44173">AEYHSFHTTHSLNSRVSKPSYTLPSFGLFFCLTKIPIPAMAALKLLNLLALASVAILAISSGPTSVNALATDRSHVARSLRGHDAVAKRKRDSSTTSSSGRCKPRATSTSLTSTSSTPTSTPDTDTPADSPTPTPTPTPSPTPTPDPATSSSSSTTNTPTASPTSSPTSSSSGKKWGLGWPNGNADYLDTFASRPNVGFLYTWSPYLPDNLYGLQGIPMLWGYDQISDFQNLVVKGYANYVLGMNEPNEPSQSNMSPQDGAQLWQQYINPLKDQGYYLVSPACTNDQAGLDWMASFFEACTGCQVDAIAFHFYSNDAQAFITYATQLYNTYGKNIWVTEFADQNFSGTGGQDSPDQVYAFAATVTEFVNSTPWMEVAFPFGVMSDLQGVNTANALLSSSDQPTSLAYNYFG</sequence>
<dbReference type="InterPro" id="IPR024655">
    <property type="entry name" value="Asl1_glyco_hydro_catalytic"/>
</dbReference>
<dbReference type="OrthoDB" id="5959761at2759"/>
<dbReference type="SUPFAM" id="SSF51445">
    <property type="entry name" value="(Trans)glycosidases"/>
    <property type="match status" value="1"/>
</dbReference>
<evidence type="ECO:0000259" key="3">
    <source>
        <dbReference type="Pfam" id="PF11790"/>
    </source>
</evidence>
<dbReference type="GO" id="GO:0009277">
    <property type="term" value="C:fungal-type cell wall"/>
    <property type="evidence" value="ECO:0007669"/>
    <property type="project" value="TreeGrafter"/>
</dbReference>
<dbReference type="Gene3D" id="3.20.20.80">
    <property type="entry name" value="Glycosidases"/>
    <property type="match status" value="1"/>
</dbReference>
<dbReference type="GO" id="GO:0071966">
    <property type="term" value="P:fungal-type cell wall polysaccharide metabolic process"/>
    <property type="evidence" value="ECO:0007669"/>
    <property type="project" value="TreeGrafter"/>
</dbReference>
<name>A0A1J8RGF9_9AGAM</name>
<feature type="non-terminal residue" evidence="4">
    <location>
        <position position="1"/>
    </location>
</feature>
<dbReference type="Pfam" id="PF11790">
    <property type="entry name" value="Glyco_hydro_cc"/>
    <property type="match status" value="1"/>
</dbReference>
<evidence type="ECO:0000256" key="1">
    <source>
        <dbReference type="SAM" id="MobiDB-lite"/>
    </source>
</evidence>
<reference evidence="4 5" key="1">
    <citation type="submission" date="2016-03" db="EMBL/GenBank/DDBJ databases">
        <title>Comparative genomics of the ectomycorrhizal sister species Rhizopogon vinicolor and Rhizopogon vesiculosus (Basidiomycota: Boletales) reveals a divergence of the mating type B locus.</title>
        <authorList>
            <person name="Mujic A.B."/>
            <person name="Kuo A."/>
            <person name="Tritt A."/>
            <person name="Lipzen A."/>
            <person name="Chen C."/>
            <person name="Johnson J."/>
            <person name="Sharma A."/>
            <person name="Barry K."/>
            <person name="Grigoriev I.V."/>
            <person name="Spatafora J.W."/>
        </authorList>
    </citation>
    <scope>NUCLEOTIDE SEQUENCE [LARGE SCALE GENOMIC DNA]</scope>
    <source>
        <strain evidence="4 5">AM-OR11-056</strain>
    </source>
</reference>
<dbReference type="Proteomes" id="UP000183567">
    <property type="component" value="Unassembled WGS sequence"/>
</dbReference>
<protein>
    <recommendedName>
        <fullName evidence="3">Asl1-like glycosyl hydrolase catalytic domain-containing protein</fullName>
    </recommendedName>
</protein>
<comment type="caution">
    <text evidence="4">The sequence shown here is derived from an EMBL/GenBank/DDBJ whole genome shotgun (WGS) entry which is preliminary data.</text>
</comment>
<dbReference type="STRING" id="180088.A0A1J8RGF9"/>
<feature type="domain" description="Asl1-like glycosyl hydrolase catalytic" evidence="3">
    <location>
        <begin position="177"/>
        <end position="409"/>
    </location>
</feature>
<dbReference type="InterPro" id="IPR017853">
    <property type="entry name" value="GH"/>
</dbReference>
<keyword evidence="2" id="KW-0472">Membrane</keyword>
<feature type="transmembrane region" description="Helical" evidence="2">
    <location>
        <begin position="21"/>
        <end position="42"/>
    </location>
</feature>
<organism evidence="4 5">
    <name type="scientific">Rhizopogon vesiculosus</name>
    <dbReference type="NCBI Taxonomy" id="180088"/>
    <lineage>
        <taxon>Eukaryota</taxon>
        <taxon>Fungi</taxon>
        <taxon>Dikarya</taxon>
        <taxon>Basidiomycota</taxon>
        <taxon>Agaricomycotina</taxon>
        <taxon>Agaricomycetes</taxon>
        <taxon>Agaricomycetidae</taxon>
        <taxon>Boletales</taxon>
        <taxon>Suillineae</taxon>
        <taxon>Rhizopogonaceae</taxon>
        <taxon>Rhizopogon</taxon>
    </lineage>
</organism>
<dbReference type="PANTHER" id="PTHR34154">
    <property type="entry name" value="ALKALI-SENSITIVE LINKAGE PROTEIN 1"/>
    <property type="match status" value="1"/>
</dbReference>
<keyword evidence="2" id="KW-1133">Transmembrane helix</keyword>
<dbReference type="PANTHER" id="PTHR34154:SF3">
    <property type="entry name" value="ALKALI-SENSITIVE LINKAGE PROTEIN 1"/>
    <property type="match status" value="1"/>
</dbReference>
<evidence type="ECO:0000313" key="5">
    <source>
        <dbReference type="Proteomes" id="UP000183567"/>
    </source>
</evidence>
<dbReference type="InterPro" id="IPR053183">
    <property type="entry name" value="ASL1"/>
</dbReference>
<evidence type="ECO:0000313" key="4">
    <source>
        <dbReference type="EMBL" id="OJA20890.1"/>
    </source>
</evidence>
<keyword evidence="5" id="KW-1185">Reference proteome</keyword>
<proteinExistence type="predicted"/>
<evidence type="ECO:0000256" key="2">
    <source>
        <dbReference type="SAM" id="Phobius"/>
    </source>
</evidence>
<feature type="compositionally biased region" description="Low complexity" evidence="1">
    <location>
        <begin position="106"/>
        <end position="129"/>
    </location>
</feature>
<keyword evidence="2" id="KW-0812">Transmembrane</keyword>
<gene>
    <name evidence="4" type="ORF">AZE42_00876</name>
</gene>
<dbReference type="EMBL" id="LVVM01000339">
    <property type="protein sequence ID" value="OJA20890.1"/>
    <property type="molecule type" value="Genomic_DNA"/>
</dbReference>
<feature type="region of interest" description="Disordered" evidence="1">
    <location>
        <begin position="75"/>
        <end position="177"/>
    </location>
</feature>
<feature type="compositionally biased region" description="Pro residues" evidence="1">
    <location>
        <begin position="130"/>
        <end position="146"/>
    </location>
</feature>
<feature type="compositionally biased region" description="Low complexity" evidence="1">
    <location>
        <begin position="147"/>
        <end position="172"/>
    </location>
</feature>
<accession>A0A1J8RGF9</accession>